<sequence>MKLINYLSNKVQVFTVLLAALTLSSCGSYQYVGQTSDGIYETGTENRQYESEAIPAESNNDYYANYFREKADEAEAYSQTDEIFTDIDTYQGNYDDTVEVTEQNAGWGETSSNVIINIHDTGFYNDYGWGWNRPWGWNGWYNWGWNSPYSWNYGWGWNNSFFNPYWRSPYYGFNNFGYGYGYGYGYSYTNGYHRRGISYNSGRRGSIVNRNSVLSSRYSRNTGVSPRTNITTRPRSSTTRPRTNSTTKPRLNTTRPRTNTSTPRPRTNTSTPRPRINTSTPRSNNSTPRSISTPRSSSPSRSRSTSGGSSRRGRG</sequence>
<protein>
    <recommendedName>
        <fullName evidence="4">Vitellogenin II</fullName>
    </recommendedName>
</protein>
<dbReference type="RefSeq" id="WP_191099912.1">
    <property type="nucleotide sequence ID" value="NZ_JACXXF010000005.1"/>
</dbReference>
<organism evidence="2 3">
    <name type="scientific">Olleya marilimosa</name>
    <dbReference type="NCBI Taxonomy" id="272164"/>
    <lineage>
        <taxon>Bacteria</taxon>
        <taxon>Pseudomonadati</taxon>
        <taxon>Bacteroidota</taxon>
        <taxon>Flavobacteriia</taxon>
        <taxon>Flavobacteriales</taxon>
        <taxon>Flavobacteriaceae</taxon>
    </lineage>
</organism>
<name>A0ABR8LT58_9FLAO</name>
<dbReference type="Proteomes" id="UP000627521">
    <property type="component" value="Unassembled WGS sequence"/>
</dbReference>
<feature type="compositionally biased region" description="Low complexity" evidence="1">
    <location>
        <begin position="286"/>
        <end position="309"/>
    </location>
</feature>
<dbReference type="EMBL" id="JACXXH010000004">
    <property type="protein sequence ID" value="MBD3863372.1"/>
    <property type="molecule type" value="Genomic_DNA"/>
</dbReference>
<dbReference type="PROSITE" id="PS51257">
    <property type="entry name" value="PROKAR_LIPOPROTEIN"/>
    <property type="match status" value="1"/>
</dbReference>
<evidence type="ECO:0000313" key="2">
    <source>
        <dbReference type="EMBL" id="MBD3863372.1"/>
    </source>
</evidence>
<evidence type="ECO:0000313" key="3">
    <source>
        <dbReference type="Proteomes" id="UP000627521"/>
    </source>
</evidence>
<feature type="region of interest" description="Disordered" evidence="1">
    <location>
        <begin position="211"/>
        <end position="315"/>
    </location>
</feature>
<reference evidence="2 3" key="1">
    <citation type="submission" date="2020-09" db="EMBL/GenBank/DDBJ databases">
        <title>Bacillus nautilus sp. nov., Chryseoglobus crepusculi sp. nov, and Psychrobacter noctis sp. nov., isolated from deep-sea sponges from the equatorial Atlantic.</title>
        <authorList>
            <person name="Stennett H.L."/>
            <person name="Williams S.E."/>
        </authorList>
    </citation>
    <scope>NUCLEOTIDE SEQUENCE [LARGE SCALE GENOMIC DNA]</scope>
    <source>
        <strain evidence="2 3">28M-24</strain>
    </source>
</reference>
<evidence type="ECO:0000256" key="1">
    <source>
        <dbReference type="SAM" id="MobiDB-lite"/>
    </source>
</evidence>
<keyword evidence="3" id="KW-1185">Reference proteome</keyword>
<feature type="compositionally biased region" description="Polar residues" evidence="1">
    <location>
        <begin position="211"/>
        <end position="224"/>
    </location>
</feature>
<comment type="caution">
    <text evidence="2">The sequence shown here is derived from an EMBL/GenBank/DDBJ whole genome shotgun (WGS) entry which is preliminary data.</text>
</comment>
<accession>A0ABR8LT58</accession>
<feature type="compositionally biased region" description="Low complexity" evidence="1">
    <location>
        <begin position="225"/>
        <end position="278"/>
    </location>
</feature>
<proteinExistence type="predicted"/>
<gene>
    <name evidence="2" type="ORF">IEG06_07900</name>
</gene>
<evidence type="ECO:0008006" key="4">
    <source>
        <dbReference type="Google" id="ProtNLM"/>
    </source>
</evidence>